<dbReference type="PROSITE" id="PS01124">
    <property type="entry name" value="HTH_ARAC_FAMILY_2"/>
    <property type="match status" value="1"/>
</dbReference>
<evidence type="ECO:0000313" key="6">
    <source>
        <dbReference type="Proteomes" id="UP000204391"/>
    </source>
</evidence>
<accession>A0A221MGJ0</accession>
<dbReference type="Proteomes" id="UP000204391">
    <property type="component" value="Chromosome"/>
</dbReference>
<dbReference type="AlphaFoldDB" id="A0A221MGJ0"/>
<dbReference type="OrthoDB" id="5337216at2"/>
<dbReference type="Gene3D" id="1.10.10.60">
    <property type="entry name" value="Homeodomain-like"/>
    <property type="match status" value="2"/>
</dbReference>
<dbReference type="InterPro" id="IPR050204">
    <property type="entry name" value="AraC_XylS_family_regulators"/>
</dbReference>
<proteinExistence type="predicted"/>
<dbReference type="PANTHER" id="PTHR46796">
    <property type="entry name" value="HTH-TYPE TRANSCRIPTIONAL ACTIVATOR RHAS-RELATED"/>
    <property type="match status" value="1"/>
</dbReference>
<dbReference type="InterPro" id="IPR018060">
    <property type="entry name" value="HTH_AraC"/>
</dbReference>
<evidence type="ECO:0000256" key="2">
    <source>
        <dbReference type="ARBA" id="ARBA00023125"/>
    </source>
</evidence>
<organism evidence="5 6">
    <name type="scientific">Virgibacillus necropolis</name>
    <dbReference type="NCBI Taxonomy" id="163877"/>
    <lineage>
        <taxon>Bacteria</taxon>
        <taxon>Bacillati</taxon>
        <taxon>Bacillota</taxon>
        <taxon>Bacilli</taxon>
        <taxon>Bacillales</taxon>
        <taxon>Bacillaceae</taxon>
        <taxon>Virgibacillus</taxon>
    </lineage>
</organism>
<gene>
    <name evidence="5" type="ORF">CFK40_17955</name>
</gene>
<dbReference type="InterPro" id="IPR009057">
    <property type="entry name" value="Homeodomain-like_sf"/>
</dbReference>
<dbReference type="Pfam" id="PF12833">
    <property type="entry name" value="HTH_18"/>
    <property type="match status" value="1"/>
</dbReference>
<sequence>MILDHQNGILLMRNDHLGERSFRSDDCYKLIFSPYGKGEFQTKRSDISINSGEFLIVNPHEEHKQLQITKEKFLVELNQNFLKNVASELNMPIKDPEFVLLSYKHPQITKWVIFMREFMTFNDNASVEMKQLFIENALTQLAILMLQYGPGSHLNELPIFQAANELQKVIDALRESYEEDWTLDEMAVLSGLNKYQFAHLFKKTTGLSPYSWLQMYRLIKSHYLLTHTTTTILDIALQVGFKNVGAYNNLFRRVYGKTPSLFRSSYQKE</sequence>
<dbReference type="InterPro" id="IPR018062">
    <property type="entry name" value="HTH_AraC-typ_CS"/>
</dbReference>
<dbReference type="SUPFAM" id="SSF46689">
    <property type="entry name" value="Homeodomain-like"/>
    <property type="match status" value="2"/>
</dbReference>
<keyword evidence="3" id="KW-0804">Transcription</keyword>
<evidence type="ECO:0000256" key="3">
    <source>
        <dbReference type="ARBA" id="ARBA00023163"/>
    </source>
</evidence>
<keyword evidence="6" id="KW-1185">Reference proteome</keyword>
<dbReference type="GO" id="GO:0003700">
    <property type="term" value="F:DNA-binding transcription factor activity"/>
    <property type="evidence" value="ECO:0007669"/>
    <property type="project" value="InterPro"/>
</dbReference>
<evidence type="ECO:0000259" key="4">
    <source>
        <dbReference type="PROSITE" id="PS01124"/>
    </source>
</evidence>
<dbReference type="EMBL" id="CP022437">
    <property type="protein sequence ID" value="ASN06767.1"/>
    <property type="molecule type" value="Genomic_DNA"/>
</dbReference>
<dbReference type="PROSITE" id="PS00041">
    <property type="entry name" value="HTH_ARAC_FAMILY_1"/>
    <property type="match status" value="2"/>
</dbReference>
<feature type="domain" description="HTH araC/xylS-type" evidence="4">
    <location>
        <begin position="167"/>
        <end position="265"/>
    </location>
</feature>
<name>A0A221MGJ0_9BACI</name>
<evidence type="ECO:0000313" key="5">
    <source>
        <dbReference type="EMBL" id="ASN06767.1"/>
    </source>
</evidence>
<reference evidence="5 6" key="1">
    <citation type="journal article" date="2003" name="Int. J. Syst. Evol. Microbiol.">
        <title>Virgibacillus carmonensis sp. nov., Virgibacillus necropolis sp. nov. and Virgibacillus picturae sp. nov., three novel species isolated from deteriorated mural paintings, transfer of the species of the genus salibacillus to Virgibacillus, as Virgibacillus marismortui comb. nov. and Virgibacillus salexigens comb. nov., and emended description of the genus Virgibacillus.</title>
        <authorList>
            <person name="Heyrman J."/>
            <person name="Logan N.A."/>
            <person name="Busse H.J."/>
            <person name="Balcaen A."/>
            <person name="Lebbe L."/>
            <person name="Rodriguez-Diaz M."/>
            <person name="Swings J."/>
            <person name="De Vos P."/>
        </authorList>
    </citation>
    <scope>NUCLEOTIDE SEQUENCE [LARGE SCALE GENOMIC DNA]</scope>
    <source>
        <strain evidence="5 6">LMG 19488</strain>
    </source>
</reference>
<keyword evidence="1" id="KW-0805">Transcription regulation</keyword>
<keyword evidence="2" id="KW-0238">DNA-binding</keyword>
<dbReference type="KEGG" id="vne:CFK40_17955"/>
<dbReference type="GO" id="GO:0043565">
    <property type="term" value="F:sequence-specific DNA binding"/>
    <property type="evidence" value="ECO:0007669"/>
    <property type="project" value="InterPro"/>
</dbReference>
<evidence type="ECO:0000256" key="1">
    <source>
        <dbReference type="ARBA" id="ARBA00023015"/>
    </source>
</evidence>
<dbReference type="SMART" id="SM00342">
    <property type="entry name" value="HTH_ARAC"/>
    <property type="match status" value="1"/>
</dbReference>
<protein>
    <recommendedName>
        <fullName evidence="4">HTH araC/xylS-type domain-containing protein</fullName>
    </recommendedName>
</protein>
<dbReference type="RefSeq" id="WP_089533763.1">
    <property type="nucleotide sequence ID" value="NZ_CP022437.1"/>
</dbReference>